<dbReference type="EMBL" id="CAKOFQ010006910">
    <property type="protein sequence ID" value="CAH1981547.1"/>
    <property type="molecule type" value="Genomic_DNA"/>
</dbReference>
<proteinExistence type="predicted"/>
<evidence type="ECO:0000313" key="1">
    <source>
        <dbReference type="EMBL" id="CAH1981547.1"/>
    </source>
</evidence>
<name>A0A9P0KW56_ACAOB</name>
<keyword evidence="2" id="KW-1185">Reference proteome</keyword>
<accession>A0A9P0KW56</accession>
<dbReference type="Proteomes" id="UP001152888">
    <property type="component" value="Unassembled WGS sequence"/>
</dbReference>
<protein>
    <submittedName>
        <fullName evidence="1">Uncharacterized protein</fullName>
    </submittedName>
</protein>
<reference evidence="1" key="1">
    <citation type="submission" date="2022-03" db="EMBL/GenBank/DDBJ databases">
        <authorList>
            <person name="Sayadi A."/>
        </authorList>
    </citation>
    <scope>NUCLEOTIDE SEQUENCE</scope>
</reference>
<evidence type="ECO:0000313" key="2">
    <source>
        <dbReference type="Proteomes" id="UP001152888"/>
    </source>
</evidence>
<comment type="caution">
    <text evidence="1">The sequence shown here is derived from an EMBL/GenBank/DDBJ whole genome shotgun (WGS) entry which is preliminary data.</text>
</comment>
<sequence>MPMFLWSFEMLAGKRAAPPFLCGVVISRFDIAVSKSLLISCTSLWANLQNVLGPAQLQ</sequence>
<dbReference type="AlphaFoldDB" id="A0A9P0KW56"/>
<gene>
    <name evidence="1" type="ORF">ACAOBT_LOCUS14546</name>
</gene>
<organism evidence="1 2">
    <name type="scientific">Acanthoscelides obtectus</name>
    <name type="common">Bean weevil</name>
    <name type="synonym">Bruchus obtectus</name>
    <dbReference type="NCBI Taxonomy" id="200917"/>
    <lineage>
        <taxon>Eukaryota</taxon>
        <taxon>Metazoa</taxon>
        <taxon>Ecdysozoa</taxon>
        <taxon>Arthropoda</taxon>
        <taxon>Hexapoda</taxon>
        <taxon>Insecta</taxon>
        <taxon>Pterygota</taxon>
        <taxon>Neoptera</taxon>
        <taxon>Endopterygota</taxon>
        <taxon>Coleoptera</taxon>
        <taxon>Polyphaga</taxon>
        <taxon>Cucujiformia</taxon>
        <taxon>Chrysomeloidea</taxon>
        <taxon>Chrysomelidae</taxon>
        <taxon>Bruchinae</taxon>
        <taxon>Bruchini</taxon>
        <taxon>Acanthoscelides</taxon>
    </lineage>
</organism>